<reference evidence="1 2" key="1">
    <citation type="submission" date="2020-08" db="EMBL/GenBank/DDBJ databases">
        <title>Genomic Encyclopedia of Type Strains, Phase IV (KMG-IV): sequencing the most valuable type-strain genomes for metagenomic binning, comparative biology and taxonomic classification.</title>
        <authorList>
            <person name="Goeker M."/>
        </authorList>
    </citation>
    <scope>NUCLEOTIDE SEQUENCE [LARGE SCALE GENOMIC DNA]</scope>
    <source>
        <strain evidence="1 2">DSM 104969</strain>
    </source>
</reference>
<proteinExistence type="predicted"/>
<keyword evidence="2" id="KW-1185">Reference proteome</keyword>
<sequence>MGIDVDEASVRELYNSLDPHIKENAKIILLPVATATGTVYAMDNETGEPVSFDFARASSATHFSSDRHIGEAGINVPRIDYGNYSDNTKLLIEKASTNLLVDSMLNLGLSESGISTSSKIDINWYNFFSKAASLHKPAEAPNYSYLYKNVTYSNDGYYIASFFTRTPTGVAPKITSVYNTSDVKVSVRNGGSTNQTLYDSVDGTTFRVSGIANVVDTPNTGGAGAAKRYDNLEGDIYVTGYQLETGTGISSYIPTSESTVTRSADLLKYTLNKPVKAMIKTVNNGVIELELPIGEWNIHDDIPTSDGIEYIVLLDTEATLENTFIPLVKADGGIVDENALSEAYNALTDEEKDSDAVIIPGAYTDGFVYGINKDFSFVKLPFGRSSSATLFDKDMNLVVTESNMPRIDYGNYSQDVKLLIEKNATNSLIFNGIIAQNGTLTRVAEKYENARLYRESDTNTYHRVAINLEAVGTEISKLAVSALVRYDGTRKYAIMRLTGTTNNMGTIDLENKLITNTIAGLNIKVENLGNDWMRILANVDNPNSEALVFWLTSSLIPDSTSAVPAFEGDPTQGFVYALAQAEKESDGNTSIIPTTTSAVTRSADLLSYDLARDCTVYLKTTKQEITLNKLAGIWNIHEDLNNEGIISILIKNN</sequence>
<comment type="caution">
    <text evidence="1">The sequence shown here is derived from an EMBL/GenBank/DDBJ whole genome shotgun (WGS) entry which is preliminary data.</text>
</comment>
<dbReference type="Proteomes" id="UP000555103">
    <property type="component" value="Unassembled WGS sequence"/>
</dbReference>
<gene>
    <name evidence="1" type="ORF">GGR21_002914</name>
</gene>
<organism evidence="1 2">
    <name type="scientific">Dysgonomonas hofstadii</name>
    <dbReference type="NCBI Taxonomy" id="637886"/>
    <lineage>
        <taxon>Bacteria</taxon>
        <taxon>Pseudomonadati</taxon>
        <taxon>Bacteroidota</taxon>
        <taxon>Bacteroidia</taxon>
        <taxon>Bacteroidales</taxon>
        <taxon>Dysgonomonadaceae</taxon>
        <taxon>Dysgonomonas</taxon>
    </lineage>
</organism>
<name>A0A840CLY0_9BACT</name>
<protein>
    <submittedName>
        <fullName evidence="1">Uncharacterized protein</fullName>
    </submittedName>
</protein>
<evidence type="ECO:0000313" key="1">
    <source>
        <dbReference type="EMBL" id="MBB4037000.1"/>
    </source>
</evidence>
<evidence type="ECO:0000313" key="2">
    <source>
        <dbReference type="Proteomes" id="UP000555103"/>
    </source>
</evidence>
<dbReference type="RefSeq" id="WP_183307880.1">
    <property type="nucleotide sequence ID" value="NZ_JACIEP010000010.1"/>
</dbReference>
<dbReference type="EMBL" id="JACIEP010000010">
    <property type="protein sequence ID" value="MBB4037000.1"/>
    <property type="molecule type" value="Genomic_DNA"/>
</dbReference>
<dbReference type="AlphaFoldDB" id="A0A840CLY0"/>
<accession>A0A840CLY0</accession>